<reference evidence="1" key="1">
    <citation type="journal article" date="2015" name="Nature">
        <title>Complex archaea that bridge the gap between prokaryotes and eukaryotes.</title>
        <authorList>
            <person name="Spang A."/>
            <person name="Saw J.H."/>
            <person name="Jorgensen S.L."/>
            <person name="Zaremba-Niedzwiedzka K."/>
            <person name="Martijn J."/>
            <person name="Lind A.E."/>
            <person name="van Eijk R."/>
            <person name="Schleper C."/>
            <person name="Guy L."/>
            <person name="Ettema T.J."/>
        </authorList>
    </citation>
    <scope>NUCLEOTIDE SEQUENCE</scope>
</reference>
<feature type="non-terminal residue" evidence="1">
    <location>
        <position position="109"/>
    </location>
</feature>
<organism evidence="1">
    <name type="scientific">marine sediment metagenome</name>
    <dbReference type="NCBI Taxonomy" id="412755"/>
    <lineage>
        <taxon>unclassified sequences</taxon>
        <taxon>metagenomes</taxon>
        <taxon>ecological metagenomes</taxon>
    </lineage>
</organism>
<name>A0A0F8W6F7_9ZZZZ</name>
<sequence length="109" mass="11125">MSGVRSFLTSMLVVGLASLFAASSAFALPSDHPVGGYEAINDELITLIALGWSDSSESTGAIAYDASAATVEAAIEGLSDSPAVTVVRAGTDGNQTYTVTWDNSGPQPR</sequence>
<dbReference type="EMBL" id="LAZR01067093">
    <property type="protein sequence ID" value="KKK52292.1"/>
    <property type="molecule type" value="Genomic_DNA"/>
</dbReference>
<dbReference type="AlphaFoldDB" id="A0A0F8W6F7"/>
<gene>
    <name evidence="1" type="ORF">LCGC14_3106400</name>
</gene>
<comment type="caution">
    <text evidence="1">The sequence shown here is derived from an EMBL/GenBank/DDBJ whole genome shotgun (WGS) entry which is preliminary data.</text>
</comment>
<protein>
    <submittedName>
        <fullName evidence="1">Uncharacterized protein</fullName>
    </submittedName>
</protein>
<accession>A0A0F8W6F7</accession>
<evidence type="ECO:0000313" key="1">
    <source>
        <dbReference type="EMBL" id="KKK52292.1"/>
    </source>
</evidence>
<proteinExistence type="predicted"/>